<protein>
    <submittedName>
        <fullName evidence="1">Uncharacterized protein</fullName>
    </submittedName>
</protein>
<dbReference type="AlphaFoldDB" id="A0A5C2S962"/>
<accession>A0A5C2S962</accession>
<name>A0A5C2S962_9APHY</name>
<evidence type="ECO:0000313" key="1">
    <source>
        <dbReference type="EMBL" id="RPD60342.1"/>
    </source>
</evidence>
<dbReference type="Proteomes" id="UP000313359">
    <property type="component" value="Unassembled WGS sequence"/>
</dbReference>
<keyword evidence="2" id="KW-1185">Reference proteome</keyword>
<gene>
    <name evidence="1" type="ORF">L227DRAFT_99146</name>
</gene>
<sequence>MHTFSETAHRLMRRSLSSSSCSKAARCPEPTSNLRALFDRQRLSLSVQSAVPRCLPQRVRREGPEGAQCLCRAECVGECRHRHLRSSAHQPGARQGGHSAALWKPFLGVELADGQVPAARADRPPHPVRDHYPRAAAVDSVPVHPRHRGLPTADHQILRCHWFLLAPLEEATLASSVQGVVAARSVLPSCCRFPYHCAVPAPGERGRRHPAVAVLPLLSRRYRDFGLRRALLGRMAHLARVVRIRARSTKGETRRWHDCHSVFAQKNRIDGYPIPRPACGRITILRQAVYAPLWGDMDAKMAVSCVVSMQGNRCHCYSTLHTLSTTDATW</sequence>
<reference evidence="1" key="1">
    <citation type="journal article" date="2018" name="Genome Biol. Evol.">
        <title>Genomics and development of Lentinus tigrinus, a white-rot wood-decaying mushroom with dimorphic fruiting bodies.</title>
        <authorList>
            <person name="Wu B."/>
            <person name="Xu Z."/>
            <person name="Knudson A."/>
            <person name="Carlson A."/>
            <person name="Chen N."/>
            <person name="Kovaka S."/>
            <person name="LaButti K."/>
            <person name="Lipzen A."/>
            <person name="Pennachio C."/>
            <person name="Riley R."/>
            <person name="Schakwitz W."/>
            <person name="Umezawa K."/>
            <person name="Ohm R.A."/>
            <person name="Grigoriev I.V."/>
            <person name="Nagy L.G."/>
            <person name="Gibbons J."/>
            <person name="Hibbett D."/>
        </authorList>
    </citation>
    <scope>NUCLEOTIDE SEQUENCE [LARGE SCALE GENOMIC DNA]</scope>
    <source>
        <strain evidence="1">ALCF2SS1-6</strain>
    </source>
</reference>
<evidence type="ECO:0000313" key="2">
    <source>
        <dbReference type="Proteomes" id="UP000313359"/>
    </source>
</evidence>
<proteinExistence type="predicted"/>
<organism evidence="1 2">
    <name type="scientific">Lentinus tigrinus ALCF2SS1-6</name>
    <dbReference type="NCBI Taxonomy" id="1328759"/>
    <lineage>
        <taxon>Eukaryota</taxon>
        <taxon>Fungi</taxon>
        <taxon>Dikarya</taxon>
        <taxon>Basidiomycota</taxon>
        <taxon>Agaricomycotina</taxon>
        <taxon>Agaricomycetes</taxon>
        <taxon>Polyporales</taxon>
        <taxon>Polyporaceae</taxon>
        <taxon>Lentinus</taxon>
    </lineage>
</organism>
<dbReference type="EMBL" id="ML122266">
    <property type="protein sequence ID" value="RPD60342.1"/>
    <property type="molecule type" value="Genomic_DNA"/>
</dbReference>